<sequence length="192" mass="21839">MPSVRRYRPIRRFRPIRRKRLMRVTWPGGPRQRAYFFALLPASFISSGLAGELTRNAGATGLLVFFLVLTDVPTAFLVRFGLTGLYVGPNHIRIRRPLHTRTYLRSMLVSATAQAHPDGPRPDIRKRRITIVLHLADGKQVSSTYAVETFHLATSNPRPLEQYAEIRDLLDLLCEGSPEQRTFSVNGKRGFQ</sequence>
<proteinExistence type="predicted"/>
<evidence type="ECO:0000256" key="1">
    <source>
        <dbReference type="SAM" id="Phobius"/>
    </source>
</evidence>
<dbReference type="RefSeq" id="WP_157623994.1">
    <property type="nucleotide sequence ID" value="NZ_JBHEZZ010000022.1"/>
</dbReference>
<evidence type="ECO:0008006" key="4">
    <source>
        <dbReference type="Google" id="ProtNLM"/>
    </source>
</evidence>
<keyword evidence="3" id="KW-1185">Reference proteome</keyword>
<dbReference type="Proteomes" id="UP001592528">
    <property type="component" value="Unassembled WGS sequence"/>
</dbReference>
<evidence type="ECO:0000313" key="2">
    <source>
        <dbReference type="EMBL" id="MFC1405600.1"/>
    </source>
</evidence>
<keyword evidence="1" id="KW-0472">Membrane</keyword>
<keyword evidence="1" id="KW-0812">Transmembrane</keyword>
<dbReference type="EMBL" id="JBHEZZ010000022">
    <property type="protein sequence ID" value="MFC1405600.1"/>
    <property type="molecule type" value="Genomic_DNA"/>
</dbReference>
<name>A0ABV6UVU4_9ACTN</name>
<keyword evidence="1" id="KW-1133">Transmembrane helix</keyword>
<comment type="caution">
    <text evidence="2">The sequence shown here is derived from an EMBL/GenBank/DDBJ whole genome shotgun (WGS) entry which is preliminary data.</text>
</comment>
<reference evidence="2 3" key="1">
    <citation type="submission" date="2024-09" db="EMBL/GenBank/DDBJ databases">
        <authorList>
            <person name="Lee S.D."/>
        </authorList>
    </citation>
    <scope>NUCLEOTIDE SEQUENCE [LARGE SCALE GENOMIC DNA]</scope>
    <source>
        <strain evidence="2 3">N1-5</strain>
    </source>
</reference>
<accession>A0ABV6UVU4</accession>
<feature type="transmembrane region" description="Helical" evidence="1">
    <location>
        <begin position="60"/>
        <end position="87"/>
    </location>
</feature>
<protein>
    <recommendedName>
        <fullName evidence="4">PH domain-containing protein</fullName>
    </recommendedName>
</protein>
<gene>
    <name evidence="2" type="ORF">ACEZDJ_30360</name>
</gene>
<organism evidence="2 3">
    <name type="scientific">Streptacidiphilus cavernicola</name>
    <dbReference type="NCBI Taxonomy" id="3342716"/>
    <lineage>
        <taxon>Bacteria</taxon>
        <taxon>Bacillati</taxon>
        <taxon>Actinomycetota</taxon>
        <taxon>Actinomycetes</taxon>
        <taxon>Kitasatosporales</taxon>
        <taxon>Streptomycetaceae</taxon>
        <taxon>Streptacidiphilus</taxon>
    </lineage>
</organism>
<evidence type="ECO:0000313" key="3">
    <source>
        <dbReference type="Proteomes" id="UP001592528"/>
    </source>
</evidence>